<protein>
    <submittedName>
        <fullName evidence="2">Uncharacterized protein</fullName>
    </submittedName>
</protein>
<feature type="region of interest" description="Disordered" evidence="1">
    <location>
        <begin position="155"/>
        <end position="193"/>
    </location>
</feature>
<feature type="compositionally biased region" description="Basic residues" evidence="1">
    <location>
        <begin position="170"/>
        <end position="188"/>
    </location>
</feature>
<name>A0A6C0L0C6_9ZZZZ</name>
<reference evidence="2" key="1">
    <citation type="journal article" date="2020" name="Nature">
        <title>Giant virus diversity and host interactions through global metagenomics.</title>
        <authorList>
            <person name="Schulz F."/>
            <person name="Roux S."/>
            <person name="Paez-Espino D."/>
            <person name="Jungbluth S."/>
            <person name="Walsh D.A."/>
            <person name="Denef V.J."/>
            <person name="McMahon K.D."/>
            <person name="Konstantinidis K.T."/>
            <person name="Eloe-Fadrosh E.A."/>
            <person name="Kyrpides N.C."/>
            <person name="Woyke T."/>
        </authorList>
    </citation>
    <scope>NUCLEOTIDE SEQUENCE</scope>
    <source>
        <strain evidence="2">GVMAG-S-ERX555907-94</strain>
    </source>
</reference>
<feature type="compositionally biased region" description="Basic and acidic residues" evidence="1">
    <location>
        <begin position="125"/>
        <end position="136"/>
    </location>
</feature>
<organism evidence="2">
    <name type="scientific">viral metagenome</name>
    <dbReference type="NCBI Taxonomy" id="1070528"/>
    <lineage>
        <taxon>unclassified sequences</taxon>
        <taxon>metagenomes</taxon>
        <taxon>organismal metagenomes</taxon>
    </lineage>
</organism>
<accession>A0A6C0L0C6</accession>
<evidence type="ECO:0000256" key="1">
    <source>
        <dbReference type="SAM" id="MobiDB-lite"/>
    </source>
</evidence>
<sequence>MLTLRELVHKNFASNNQTILNELVKYGFLTENEISEIIQHDSFNQFFKRKKPSSERDGTIIHHKCLARIWANGECRNVQCSFEKHNSSDFCKKHGNKAQQFGSWYLGKITEKCPDTPIHPGNGRDPSDPKYIPPHETKWLCDENGVKTITKQITEVSSEKTEKKELSNGAKKKRGRPPGSKNKKKKKEMKQTVDQDKIIIQGKPYTIIDGEIWDTENTGKHIGTLQQGQIIYNKN</sequence>
<feature type="compositionally biased region" description="Basic and acidic residues" evidence="1">
    <location>
        <begin position="157"/>
        <end position="166"/>
    </location>
</feature>
<dbReference type="AlphaFoldDB" id="A0A6C0L0C6"/>
<feature type="region of interest" description="Disordered" evidence="1">
    <location>
        <begin position="116"/>
        <end position="136"/>
    </location>
</feature>
<evidence type="ECO:0000313" key="2">
    <source>
        <dbReference type="EMBL" id="QHU23269.1"/>
    </source>
</evidence>
<dbReference type="EMBL" id="MN741026">
    <property type="protein sequence ID" value="QHU23269.1"/>
    <property type="molecule type" value="Genomic_DNA"/>
</dbReference>
<proteinExistence type="predicted"/>